<accession>A0A9D2NND0</accession>
<gene>
    <name evidence="1" type="ORF">H9702_00540</name>
</gene>
<dbReference type="AlphaFoldDB" id="A0A9D2NND0"/>
<proteinExistence type="predicted"/>
<comment type="caution">
    <text evidence="1">The sequence shown here is derived from an EMBL/GenBank/DDBJ whole genome shotgun (WGS) entry which is preliminary data.</text>
</comment>
<reference evidence="1" key="2">
    <citation type="submission" date="2021-04" db="EMBL/GenBank/DDBJ databases">
        <authorList>
            <person name="Gilroy R."/>
        </authorList>
    </citation>
    <scope>NUCLEOTIDE SEQUENCE</scope>
    <source>
        <strain evidence="1">CHK187-11901</strain>
    </source>
</reference>
<name>A0A9D2NND0_9FIRM</name>
<evidence type="ECO:0000313" key="1">
    <source>
        <dbReference type="EMBL" id="HJC35605.1"/>
    </source>
</evidence>
<reference evidence="1" key="1">
    <citation type="journal article" date="2021" name="PeerJ">
        <title>Extensive microbial diversity within the chicken gut microbiome revealed by metagenomics and culture.</title>
        <authorList>
            <person name="Gilroy R."/>
            <person name="Ravi A."/>
            <person name="Getino M."/>
            <person name="Pursley I."/>
            <person name="Horton D.L."/>
            <person name="Alikhan N.F."/>
            <person name="Baker D."/>
            <person name="Gharbi K."/>
            <person name="Hall N."/>
            <person name="Watson M."/>
            <person name="Adriaenssens E.M."/>
            <person name="Foster-Nyarko E."/>
            <person name="Jarju S."/>
            <person name="Secka A."/>
            <person name="Antonio M."/>
            <person name="Oren A."/>
            <person name="Chaudhuri R.R."/>
            <person name="La Ragione R."/>
            <person name="Hildebrand F."/>
            <person name="Pallen M.J."/>
        </authorList>
    </citation>
    <scope>NUCLEOTIDE SEQUENCE</scope>
    <source>
        <strain evidence="1">CHK187-11901</strain>
    </source>
</reference>
<evidence type="ECO:0000313" key="2">
    <source>
        <dbReference type="Proteomes" id="UP000823896"/>
    </source>
</evidence>
<organism evidence="1 2">
    <name type="scientific">Candidatus Merdibacter merdavium</name>
    <dbReference type="NCBI Taxonomy" id="2838692"/>
    <lineage>
        <taxon>Bacteria</taxon>
        <taxon>Bacillati</taxon>
        <taxon>Bacillota</taxon>
        <taxon>Erysipelotrichia</taxon>
        <taxon>Erysipelotrichales</taxon>
        <taxon>Erysipelotrichaceae</taxon>
        <taxon>Merdibacter</taxon>
    </lineage>
</organism>
<protein>
    <submittedName>
        <fullName evidence="1">Uncharacterized protein</fullName>
    </submittedName>
</protein>
<dbReference type="EMBL" id="DWWM01000003">
    <property type="protein sequence ID" value="HJC35605.1"/>
    <property type="molecule type" value="Genomic_DNA"/>
</dbReference>
<dbReference type="Proteomes" id="UP000823896">
    <property type="component" value="Unassembled WGS sequence"/>
</dbReference>
<sequence>MNRMWNQILVSRDAFLLESLAPYVDDAILERLQSVSPAQAGVDPRVIARISARIIDAHASRAAAIALPSALAAGIMRAFTLPLEYASYLYESILLVQKLLYLHTSIKEEHLLAHHQLQGYLCIFFGVSLTAKGISSLTALMTRAALRHFLKKRLLTLIPLASGTVSAAMTKLSMKQLAEELIAQLKARQIEHHEYLTIGCAPTDIATPLFHLDADEVAR</sequence>